<keyword evidence="6 8" id="KW-0472">Membrane</keyword>
<dbReference type="InterPro" id="IPR004254">
    <property type="entry name" value="AdipoR/HlyIII-related"/>
</dbReference>
<proteinExistence type="inferred from homology"/>
<dbReference type="InterPro" id="IPR005744">
    <property type="entry name" value="Hy-lIII"/>
</dbReference>
<evidence type="ECO:0000256" key="7">
    <source>
        <dbReference type="PIRSR" id="PIRSR604254-1"/>
    </source>
</evidence>
<accession>A0A1B1S053</accession>
<keyword evidence="5 8" id="KW-1133">Transmembrane helix</keyword>
<evidence type="ECO:0000256" key="5">
    <source>
        <dbReference type="ARBA" id="ARBA00022989"/>
    </source>
</evidence>
<feature type="transmembrane region" description="Helical" evidence="8">
    <location>
        <begin position="12"/>
        <end position="34"/>
    </location>
</feature>
<feature type="transmembrane region" description="Helical" evidence="8">
    <location>
        <begin position="191"/>
        <end position="214"/>
    </location>
</feature>
<keyword evidence="3" id="KW-1003">Cell membrane</keyword>
<evidence type="ECO:0000256" key="2">
    <source>
        <dbReference type="ARBA" id="ARBA00008488"/>
    </source>
</evidence>
<dbReference type="STRING" id="1302659.I858_005900"/>
<evidence type="ECO:0000313" key="10">
    <source>
        <dbReference type="Proteomes" id="UP000053354"/>
    </source>
</evidence>
<dbReference type="KEGG" id="pll:I858_005900"/>
<evidence type="ECO:0000256" key="1">
    <source>
        <dbReference type="ARBA" id="ARBA00004651"/>
    </source>
</evidence>
<feature type="transmembrane region" description="Helical" evidence="8">
    <location>
        <begin position="131"/>
        <end position="152"/>
    </location>
</feature>
<comment type="subcellular location">
    <subcellularLocation>
        <location evidence="1">Cell membrane</location>
        <topology evidence="1">Multi-pass membrane protein</topology>
    </subcellularLocation>
</comment>
<feature type="transmembrane region" description="Helical" evidence="8">
    <location>
        <begin position="158"/>
        <end position="179"/>
    </location>
</feature>
<protein>
    <submittedName>
        <fullName evidence="9">Hemolysin</fullName>
    </submittedName>
</protein>
<name>A0A1B1S053_9BACL</name>
<keyword evidence="4 8" id="KW-0812">Transmembrane</keyword>
<evidence type="ECO:0000256" key="3">
    <source>
        <dbReference type="ARBA" id="ARBA00022475"/>
    </source>
</evidence>
<feature type="binding site" evidence="7">
    <location>
        <position position="196"/>
    </location>
    <ligand>
        <name>Zn(2+)</name>
        <dbReference type="ChEBI" id="CHEBI:29105"/>
    </ligand>
</feature>
<evidence type="ECO:0000256" key="6">
    <source>
        <dbReference type="ARBA" id="ARBA00023136"/>
    </source>
</evidence>
<dbReference type="PANTHER" id="PTHR20855:SF3">
    <property type="entry name" value="LD03007P"/>
    <property type="match status" value="1"/>
</dbReference>
<evidence type="ECO:0000256" key="8">
    <source>
        <dbReference type="SAM" id="Phobius"/>
    </source>
</evidence>
<dbReference type="EMBL" id="CP016540">
    <property type="protein sequence ID" value="ANU26555.1"/>
    <property type="molecule type" value="Genomic_DNA"/>
</dbReference>
<feature type="binding site" evidence="7">
    <location>
        <position position="192"/>
    </location>
    <ligand>
        <name>Zn(2+)</name>
        <dbReference type="ChEBI" id="CHEBI:29105"/>
    </ligand>
</feature>
<comment type="similarity">
    <text evidence="2">Belongs to the UPF0073 (Hly-III) family.</text>
</comment>
<dbReference type="AlphaFoldDB" id="A0A1B1S053"/>
<gene>
    <name evidence="9" type="ORF">I858_005900</name>
</gene>
<feature type="transmembrane region" description="Helical" evidence="8">
    <location>
        <begin position="82"/>
        <end position="99"/>
    </location>
</feature>
<dbReference type="GO" id="GO:0005886">
    <property type="term" value="C:plasma membrane"/>
    <property type="evidence" value="ECO:0007669"/>
    <property type="project" value="UniProtKB-SubCell"/>
</dbReference>
<dbReference type="GO" id="GO:0140911">
    <property type="term" value="F:pore-forming activity"/>
    <property type="evidence" value="ECO:0007669"/>
    <property type="project" value="InterPro"/>
</dbReference>
<keyword evidence="7" id="KW-0479">Metal-binding</keyword>
<dbReference type="PANTHER" id="PTHR20855">
    <property type="entry name" value="ADIPOR/PROGESTIN RECEPTOR-RELATED"/>
    <property type="match status" value="1"/>
</dbReference>
<evidence type="ECO:0000313" key="9">
    <source>
        <dbReference type="EMBL" id="ANU26555.1"/>
    </source>
</evidence>
<dbReference type="OrthoDB" id="9813689at2"/>
<evidence type="ECO:0000256" key="4">
    <source>
        <dbReference type="ARBA" id="ARBA00022692"/>
    </source>
</evidence>
<dbReference type="RefSeq" id="WP_049694012.1">
    <property type="nucleotide sequence ID" value="NZ_CP016540.2"/>
</dbReference>
<keyword evidence="10" id="KW-1185">Reference proteome</keyword>
<organism evidence="9 10">
    <name type="scientific">Planococcus versutus</name>
    <dbReference type="NCBI Taxonomy" id="1302659"/>
    <lineage>
        <taxon>Bacteria</taxon>
        <taxon>Bacillati</taxon>
        <taxon>Bacillota</taxon>
        <taxon>Bacilli</taxon>
        <taxon>Bacillales</taxon>
        <taxon>Caryophanaceae</taxon>
        <taxon>Planococcus</taxon>
    </lineage>
</organism>
<keyword evidence="7" id="KW-0862">Zinc</keyword>
<dbReference type="GO" id="GO:0046872">
    <property type="term" value="F:metal ion binding"/>
    <property type="evidence" value="ECO:0007669"/>
    <property type="project" value="UniProtKB-KW"/>
</dbReference>
<dbReference type="Pfam" id="PF03006">
    <property type="entry name" value="HlyIII"/>
    <property type="match status" value="1"/>
</dbReference>
<dbReference type="Proteomes" id="UP000053354">
    <property type="component" value="Chromosome"/>
</dbReference>
<reference evidence="9" key="1">
    <citation type="submission" date="2016-10" db="EMBL/GenBank/DDBJ databases">
        <authorList>
            <person name="See-Too W.S."/>
        </authorList>
    </citation>
    <scope>NUCLEOTIDE SEQUENCE</scope>
    <source>
        <strain evidence="9">L10.15</strain>
    </source>
</reference>
<feature type="transmembrane region" description="Helical" evidence="8">
    <location>
        <begin position="40"/>
        <end position="62"/>
    </location>
</feature>
<sequence>MTTYIREPFNALSHLAGAILSLLALLAMVIKTAYANEPALHVAAVSIFGISLILLYTASTIYHSAISQPPIIAFLRKLDHSMIFGLIAGSYAPFCLIALGGTLGWTLFSLVAVLGLSGIFFKMVWFHSPRWLSTAIYITMGWIIIFAVVPLADSLSLTGLLLLVAGGVSYTVGGVIYGIKPNFLSSKYLGFHEIFHLFILFGSLCHFLSVYFYVL</sequence>
<dbReference type="NCBIfam" id="TIGR01065">
    <property type="entry name" value="hlyIII"/>
    <property type="match status" value="1"/>
</dbReference>
<feature type="binding site" evidence="7">
    <location>
        <position position="63"/>
    </location>
    <ligand>
        <name>Zn(2+)</name>
        <dbReference type="ChEBI" id="CHEBI:29105"/>
    </ligand>
</feature>